<dbReference type="Gene3D" id="2.160.20.10">
    <property type="entry name" value="Single-stranded right-handed beta-helix, Pectin lyase-like"/>
    <property type="match status" value="1"/>
</dbReference>
<evidence type="ECO:0000256" key="2">
    <source>
        <dbReference type="ARBA" id="ARBA00004613"/>
    </source>
</evidence>
<gene>
    <name evidence="12" type="ORF">ALO67_02949</name>
</gene>
<keyword evidence="7 12" id="KW-0456">Lyase</keyword>
<dbReference type="GO" id="GO:0016837">
    <property type="term" value="F:carbon-oxygen lyase activity, acting on polysaccharides"/>
    <property type="evidence" value="ECO:0007669"/>
    <property type="project" value="TreeGrafter"/>
</dbReference>
<keyword evidence="4" id="KW-0479">Metal-binding</keyword>
<keyword evidence="6" id="KW-0106">Calcium</keyword>
<proteinExistence type="inferred from homology"/>
<evidence type="ECO:0000259" key="11">
    <source>
        <dbReference type="Pfam" id="PF22842"/>
    </source>
</evidence>
<feature type="signal peptide" evidence="10">
    <location>
        <begin position="1"/>
        <end position="20"/>
    </location>
</feature>
<feature type="domain" description="Pel9A-like right handed beta-helix region" evidence="11">
    <location>
        <begin position="22"/>
        <end position="351"/>
    </location>
</feature>
<evidence type="ECO:0000256" key="8">
    <source>
        <dbReference type="ARBA" id="ARBA00038263"/>
    </source>
</evidence>
<keyword evidence="3" id="KW-0964">Secreted</keyword>
<evidence type="ECO:0000256" key="4">
    <source>
        <dbReference type="ARBA" id="ARBA00022723"/>
    </source>
</evidence>
<reference evidence="12 13" key="1">
    <citation type="submission" date="2015-09" db="EMBL/GenBank/DDBJ databases">
        <title>Genome announcement of multiple Pseudomonas syringae strains.</title>
        <authorList>
            <person name="Thakur S."/>
            <person name="Wang P.W."/>
            <person name="Gong Y."/>
            <person name="Weir B.S."/>
            <person name="Guttman D.S."/>
        </authorList>
    </citation>
    <scope>NUCLEOTIDE SEQUENCE [LARGE SCALE GENOMIC DNA]</scope>
    <source>
        <strain evidence="12 13">ICMP9623</strain>
    </source>
</reference>
<protein>
    <submittedName>
        <fullName evidence="12">Pectate lyase</fullName>
    </submittedName>
</protein>
<dbReference type="SUPFAM" id="SSF51126">
    <property type="entry name" value="Pectin lyase-like"/>
    <property type="match status" value="1"/>
</dbReference>
<dbReference type="EMBL" id="LJQN01000032">
    <property type="protein sequence ID" value="KPX57886.1"/>
    <property type="molecule type" value="Genomic_DNA"/>
</dbReference>
<feature type="region of interest" description="Disordered" evidence="9">
    <location>
        <begin position="410"/>
        <end position="437"/>
    </location>
</feature>
<evidence type="ECO:0000313" key="12">
    <source>
        <dbReference type="EMBL" id="KPX57886.1"/>
    </source>
</evidence>
<dbReference type="Proteomes" id="UP000050545">
    <property type="component" value="Unassembled WGS sequence"/>
</dbReference>
<evidence type="ECO:0000256" key="5">
    <source>
        <dbReference type="ARBA" id="ARBA00022729"/>
    </source>
</evidence>
<evidence type="ECO:0000256" key="3">
    <source>
        <dbReference type="ARBA" id="ARBA00022525"/>
    </source>
</evidence>
<feature type="chain" id="PRO_5044194321" evidence="10">
    <location>
        <begin position="21"/>
        <end position="437"/>
    </location>
</feature>
<dbReference type="AlphaFoldDB" id="A0AB34UEI0"/>
<comment type="cofactor">
    <cofactor evidence="1">
        <name>Ca(2+)</name>
        <dbReference type="ChEBI" id="CHEBI:29108"/>
    </cofactor>
</comment>
<comment type="caution">
    <text evidence="12">The sequence shown here is derived from an EMBL/GenBank/DDBJ whole genome shotgun (WGS) entry which is preliminary data.</text>
</comment>
<evidence type="ECO:0000256" key="10">
    <source>
        <dbReference type="SAM" id="SignalP"/>
    </source>
</evidence>
<comment type="subcellular location">
    <subcellularLocation>
        <location evidence="2">Secreted</location>
    </subcellularLocation>
</comment>
<dbReference type="InterPro" id="IPR052052">
    <property type="entry name" value="Polysaccharide_Lyase_9"/>
</dbReference>
<dbReference type="GO" id="GO:0005576">
    <property type="term" value="C:extracellular region"/>
    <property type="evidence" value="ECO:0007669"/>
    <property type="project" value="UniProtKB-SubCell"/>
</dbReference>
<dbReference type="InterPro" id="IPR053868">
    <property type="entry name" value="Pel9A-like_beta_helix"/>
</dbReference>
<dbReference type="PANTHER" id="PTHR40088:SF1">
    <property type="entry name" value="PECTATE LYASE PEL9"/>
    <property type="match status" value="1"/>
</dbReference>
<sequence>MKNKITAALFTTLLPISVFASDWYVAPNGSDSNPGTLAAPFASIMAAQSAGSDGDTVYLRGGIYHLKNADIKVTGQTNAIVNDITKNGISYVNYSNELPIFDFSAVAPADRRVVAFRVISNRNVFKGFEIIGMRITITDRLTQSEAFRVEGGSNNLFEKLAIHDGMAIGWYLVSGSNNLVRNVDSYRNKGLNSFSYGNIDGFGVHPKNATDSGNVIEGSRAWFNSDDGFDLIGASAAVTLRNNWSFNNGSDSDFFKPLGDGNGFKAGGYGSNGSAYPRPVPRHVIRFNLAVNNRSNGFYANHHIGGQDWINNTAIGNGRANYDMLSTLRDNMTDVPGYDHYLANNVGYGARKEIVNLGAATANLIARNSFTIPLQLTAKDFVSLDERQLTRPRQRNGDLPVITFATPSPNSALIDSGSDVDSPFNGKAPDLGAFESP</sequence>
<dbReference type="RefSeq" id="WP_057404225.1">
    <property type="nucleotide sequence ID" value="NZ_LJQN01000032.1"/>
</dbReference>
<evidence type="ECO:0000313" key="13">
    <source>
        <dbReference type="Proteomes" id="UP000050545"/>
    </source>
</evidence>
<evidence type="ECO:0000256" key="6">
    <source>
        <dbReference type="ARBA" id="ARBA00022837"/>
    </source>
</evidence>
<name>A0AB34UEI0_PSEA0</name>
<organism evidence="12 13">
    <name type="scientific">Pseudomonas amygdali pv. hibisci</name>
    <dbReference type="NCBI Taxonomy" id="251723"/>
    <lineage>
        <taxon>Bacteria</taxon>
        <taxon>Pseudomonadati</taxon>
        <taxon>Pseudomonadota</taxon>
        <taxon>Gammaproteobacteria</taxon>
        <taxon>Pseudomonadales</taxon>
        <taxon>Pseudomonadaceae</taxon>
        <taxon>Pseudomonas</taxon>
        <taxon>Pseudomonas amygdali</taxon>
    </lineage>
</organism>
<evidence type="ECO:0000256" key="9">
    <source>
        <dbReference type="SAM" id="MobiDB-lite"/>
    </source>
</evidence>
<comment type="similarity">
    <text evidence="8">Belongs to the polysaccharide lyase 9 family.</text>
</comment>
<evidence type="ECO:0000256" key="1">
    <source>
        <dbReference type="ARBA" id="ARBA00001913"/>
    </source>
</evidence>
<accession>A0AB34UEI0</accession>
<dbReference type="InterPro" id="IPR011050">
    <property type="entry name" value="Pectin_lyase_fold/virulence"/>
</dbReference>
<evidence type="ECO:0000256" key="7">
    <source>
        <dbReference type="ARBA" id="ARBA00023239"/>
    </source>
</evidence>
<keyword evidence="5 10" id="KW-0732">Signal</keyword>
<dbReference type="InterPro" id="IPR012334">
    <property type="entry name" value="Pectin_lyas_fold"/>
</dbReference>
<dbReference type="Pfam" id="PF22842">
    <property type="entry name" value="Pel9A-like_beta_helix"/>
    <property type="match status" value="1"/>
</dbReference>
<dbReference type="GO" id="GO:0046872">
    <property type="term" value="F:metal ion binding"/>
    <property type="evidence" value="ECO:0007669"/>
    <property type="project" value="UniProtKB-KW"/>
</dbReference>
<dbReference type="PANTHER" id="PTHR40088">
    <property type="entry name" value="PECTATE LYASE (EUROFUNG)"/>
    <property type="match status" value="1"/>
</dbReference>